<keyword evidence="8 14" id="KW-0472">Membrane</keyword>
<feature type="transmembrane region" description="Helical" evidence="14">
    <location>
        <begin position="240"/>
        <end position="258"/>
    </location>
</feature>
<evidence type="ECO:0000256" key="6">
    <source>
        <dbReference type="ARBA" id="ARBA00023040"/>
    </source>
</evidence>
<feature type="coiled-coil region" evidence="12">
    <location>
        <begin position="748"/>
        <end position="782"/>
    </location>
</feature>
<evidence type="ECO:0000256" key="5">
    <source>
        <dbReference type="ARBA" id="ARBA00022989"/>
    </source>
</evidence>
<protein>
    <submittedName>
        <fullName evidence="17">Uncharacterized protein</fullName>
    </submittedName>
</protein>
<dbReference type="PANTHER" id="PTHR10489">
    <property type="entry name" value="CELL ADHESION MOLECULE"/>
    <property type="match status" value="1"/>
</dbReference>
<dbReference type="GO" id="GO:0005882">
    <property type="term" value="C:intermediate filament"/>
    <property type="evidence" value="ECO:0007669"/>
    <property type="project" value="UniProtKB-KW"/>
</dbReference>
<dbReference type="PROSITE" id="PS00237">
    <property type="entry name" value="G_PROTEIN_RECEP_F1_1"/>
    <property type="match status" value="1"/>
</dbReference>
<comment type="subcellular location">
    <subcellularLocation>
        <location evidence="1">Cell membrane</location>
        <topology evidence="1">Multi-pass membrane protein</topology>
    </subcellularLocation>
</comment>
<keyword evidence="7 12" id="KW-0175">Coiled coil</keyword>
<evidence type="ECO:0000256" key="7">
    <source>
        <dbReference type="ARBA" id="ARBA00023054"/>
    </source>
</evidence>
<proteinExistence type="inferred from homology"/>
<comment type="similarity">
    <text evidence="11">Belongs to the G-protein coupled receptor 1 family.</text>
</comment>
<evidence type="ECO:0000256" key="9">
    <source>
        <dbReference type="ARBA" id="ARBA00023170"/>
    </source>
</evidence>
<feature type="transmembrane region" description="Helical" evidence="14">
    <location>
        <begin position="157"/>
        <end position="180"/>
    </location>
</feature>
<dbReference type="GO" id="GO:0007204">
    <property type="term" value="P:positive regulation of cytosolic calcium ion concentration"/>
    <property type="evidence" value="ECO:0007669"/>
    <property type="project" value="TreeGrafter"/>
</dbReference>
<dbReference type="EMBL" id="JAULUE010002057">
    <property type="protein sequence ID" value="KAK5889692.1"/>
    <property type="molecule type" value="Genomic_DNA"/>
</dbReference>
<keyword evidence="6 11" id="KW-0297">G-protein coupled receptor</keyword>
<evidence type="ECO:0000256" key="14">
    <source>
        <dbReference type="SAM" id="Phobius"/>
    </source>
</evidence>
<evidence type="ECO:0000259" key="15">
    <source>
        <dbReference type="PROSITE" id="PS50262"/>
    </source>
</evidence>
<evidence type="ECO:0000256" key="10">
    <source>
        <dbReference type="ARBA" id="ARBA00023224"/>
    </source>
</evidence>
<evidence type="ECO:0000256" key="2">
    <source>
        <dbReference type="ARBA" id="ARBA00022475"/>
    </source>
</evidence>
<feature type="domain" description="G-protein coupled receptors family 1 profile" evidence="15">
    <location>
        <begin position="57"/>
        <end position="305"/>
    </location>
</feature>
<evidence type="ECO:0000256" key="12">
    <source>
        <dbReference type="SAM" id="Coils"/>
    </source>
</evidence>
<keyword evidence="9 11" id="KW-0675">Receptor</keyword>
<dbReference type="PROSITE" id="PS50262">
    <property type="entry name" value="G_PROTEIN_RECEP_F1_2"/>
    <property type="match status" value="1"/>
</dbReference>
<dbReference type="Proteomes" id="UP001335648">
    <property type="component" value="Unassembled WGS sequence"/>
</dbReference>
<dbReference type="Gene3D" id="1.20.1070.10">
    <property type="entry name" value="Rhodopsin 7-helix transmembrane proteins"/>
    <property type="match status" value="1"/>
</dbReference>
<feature type="domain" description="IF rod" evidence="16">
    <location>
        <begin position="488"/>
        <end position="797"/>
    </location>
</feature>
<evidence type="ECO:0000256" key="8">
    <source>
        <dbReference type="ARBA" id="ARBA00023136"/>
    </source>
</evidence>
<keyword evidence="10 11" id="KW-0807">Transducer</keyword>
<evidence type="ECO:0000256" key="4">
    <source>
        <dbReference type="ARBA" id="ARBA00022754"/>
    </source>
</evidence>
<feature type="transmembrane region" description="Helical" evidence="14">
    <location>
        <begin position="78"/>
        <end position="98"/>
    </location>
</feature>
<gene>
    <name evidence="17" type="ORF">CesoFtcFv8_015673</name>
</gene>
<keyword evidence="4" id="KW-0403">Intermediate filament</keyword>
<dbReference type="GO" id="GO:0019957">
    <property type="term" value="F:C-C chemokine binding"/>
    <property type="evidence" value="ECO:0007669"/>
    <property type="project" value="TreeGrafter"/>
</dbReference>
<keyword evidence="2" id="KW-1003">Cell membrane</keyword>
<keyword evidence="3 11" id="KW-0812">Transmembrane</keyword>
<dbReference type="InterPro" id="IPR050119">
    <property type="entry name" value="CCR1-9-like"/>
</dbReference>
<feature type="transmembrane region" description="Helical" evidence="14">
    <location>
        <begin position="118"/>
        <end position="136"/>
    </location>
</feature>
<dbReference type="Pfam" id="PF00001">
    <property type="entry name" value="7tm_1"/>
    <property type="match status" value="1"/>
</dbReference>
<name>A0AAN8BR71_9TELE</name>
<accession>A0AAN8BR71</accession>
<evidence type="ECO:0000259" key="16">
    <source>
        <dbReference type="PROSITE" id="PS51842"/>
    </source>
</evidence>
<evidence type="ECO:0000313" key="18">
    <source>
        <dbReference type="Proteomes" id="UP001335648"/>
    </source>
</evidence>
<dbReference type="InterPro" id="IPR000276">
    <property type="entry name" value="GPCR_Rhodpsn"/>
</dbReference>
<dbReference type="GO" id="GO:0060326">
    <property type="term" value="P:cell chemotaxis"/>
    <property type="evidence" value="ECO:0007669"/>
    <property type="project" value="TreeGrafter"/>
</dbReference>
<keyword evidence="18" id="KW-1185">Reference proteome</keyword>
<dbReference type="GO" id="GO:0019722">
    <property type="term" value="P:calcium-mediated signaling"/>
    <property type="evidence" value="ECO:0007669"/>
    <property type="project" value="TreeGrafter"/>
</dbReference>
<keyword evidence="5 14" id="KW-1133">Transmembrane helix</keyword>
<dbReference type="InterPro" id="IPR039008">
    <property type="entry name" value="IF_rod_dom"/>
</dbReference>
<dbReference type="AlphaFoldDB" id="A0AAN8BR71"/>
<dbReference type="InterPro" id="IPR017452">
    <property type="entry name" value="GPCR_Rhodpsn_7TM"/>
</dbReference>
<dbReference type="Gene3D" id="1.20.5.500">
    <property type="entry name" value="Single helix bin"/>
    <property type="match status" value="1"/>
</dbReference>
<sequence>MTSMYDIIASTSEAPPSTTEEDYEEDGLMCDLEGVRVFRGAFEPALFWLLALLGGAGNLAVVWIYLNVRRRLKTMTDVFLLNLALSDLLFLVSLPLWAVEAARGSWSFGPALCKTNSALYKVNLFSGTLLLACISADRYVAIVQTTRAQNSQAERRVAGRVACGAVWLLALMLSLPELLFSTQDQDQRCRMVLPDNRTKVLVLALQVSAGFFLPFCVMVVCYSCIAATLLRTRSFQKQRALRVVLAVVLVFVVSQLPYNAVVVAEAAQASDLPLTDCGAKRSFKTAEQVLKALAYLHAGLNPLLYAFVGQRFQRDLLLLLRCRRGATPAGQGQQNKAFRGRHELHPRLRHVRQRHLAGALTVKHSSRPPEQDGSTELQEQKAGHISRTSLSHKSRGSGRGGFVHHASASTTLIFPGSSELRAPPPGVSGTLSGVYGTPLSVSAPPGLSTRVSRRALGISSVFLQGLRSSAAPVMPGGSGGPYGGSGGSCGGGAGLNGCLMEYRDKVRALETLNLQLEDGIRLALDRKTCSAGAWEEKRREWEEVYRQVSEAILDNARLMLQTENVQANAEDFKERFESEQPFRTLVQDEIFSLHKVIQEAGLSRAELQEQLESMREELQHLEQDHQQDVRSLYAQMSGRELDQPNAPIRTSLDRILSHIRSHWEALTERNRAETDCYLDGKEAQCVSLSAEEQQVEALKAECSDTCCQIQNLQAESESIRALRRGLQSSLSDAQHWQQVEQQNRASVVLQLQAELSELQEEIQQQRRLYDTLLSNKQRLERDVGVYHGVLDGEESRFTPVSGLHSVPERLQD</sequence>
<dbReference type="GO" id="GO:0009897">
    <property type="term" value="C:external side of plasma membrane"/>
    <property type="evidence" value="ECO:0007669"/>
    <property type="project" value="TreeGrafter"/>
</dbReference>
<evidence type="ECO:0000256" key="11">
    <source>
        <dbReference type="RuleBase" id="RU000688"/>
    </source>
</evidence>
<dbReference type="SUPFAM" id="SSF81321">
    <property type="entry name" value="Family A G protein-coupled receptor-like"/>
    <property type="match status" value="1"/>
</dbReference>
<comment type="caution">
    <text evidence="17">The sequence shown here is derived from an EMBL/GenBank/DDBJ whole genome shotgun (WGS) entry which is preliminary data.</text>
</comment>
<dbReference type="PANTHER" id="PTHR10489:SF664">
    <property type="entry name" value="C-C CHEMOKINE RECEPTOR TYPE 9"/>
    <property type="match status" value="1"/>
</dbReference>
<dbReference type="Gene3D" id="1.20.5.170">
    <property type="match status" value="1"/>
</dbReference>
<dbReference type="PRINTS" id="PR00237">
    <property type="entry name" value="GPCRRHODOPSN"/>
</dbReference>
<dbReference type="PRINTS" id="PR00657">
    <property type="entry name" value="CCCHEMOKINER"/>
</dbReference>
<feature type="transmembrane region" description="Helical" evidence="14">
    <location>
        <begin position="45"/>
        <end position="66"/>
    </location>
</feature>
<evidence type="ECO:0000256" key="13">
    <source>
        <dbReference type="SAM" id="MobiDB-lite"/>
    </source>
</evidence>
<evidence type="ECO:0000256" key="3">
    <source>
        <dbReference type="ARBA" id="ARBA00022692"/>
    </source>
</evidence>
<evidence type="ECO:0000256" key="1">
    <source>
        <dbReference type="ARBA" id="ARBA00004651"/>
    </source>
</evidence>
<evidence type="ECO:0000313" key="17">
    <source>
        <dbReference type="EMBL" id="KAK5889692.1"/>
    </source>
</evidence>
<feature type="region of interest" description="Disordered" evidence="13">
    <location>
        <begin position="360"/>
        <end position="401"/>
    </location>
</feature>
<dbReference type="Gene3D" id="1.20.5.1160">
    <property type="entry name" value="Vasodilator-stimulated phosphoprotein"/>
    <property type="match status" value="1"/>
</dbReference>
<dbReference type="SUPFAM" id="SSF64593">
    <property type="entry name" value="Intermediate filament protein, coiled coil region"/>
    <property type="match status" value="1"/>
</dbReference>
<dbReference type="Pfam" id="PF00038">
    <property type="entry name" value="Filament"/>
    <property type="match status" value="1"/>
</dbReference>
<dbReference type="GO" id="GO:0016493">
    <property type="term" value="F:C-C chemokine receptor activity"/>
    <property type="evidence" value="ECO:0007669"/>
    <property type="project" value="TreeGrafter"/>
</dbReference>
<dbReference type="PROSITE" id="PS51842">
    <property type="entry name" value="IF_ROD_2"/>
    <property type="match status" value="1"/>
</dbReference>
<feature type="transmembrane region" description="Helical" evidence="14">
    <location>
        <begin position="200"/>
        <end position="228"/>
    </location>
</feature>
<dbReference type="GO" id="GO:0006955">
    <property type="term" value="P:immune response"/>
    <property type="evidence" value="ECO:0007669"/>
    <property type="project" value="TreeGrafter"/>
</dbReference>
<dbReference type="InterPro" id="IPR000355">
    <property type="entry name" value="Chemokine_rcpt"/>
</dbReference>
<reference evidence="17 18" key="1">
    <citation type="journal article" date="2023" name="Mol. Biol. Evol.">
        <title>Genomics of Secondarily Temperate Adaptation in the Only Non-Antarctic Icefish.</title>
        <authorList>
            <person name="Rivera-Colon A.G."/>
            <person name="Rayamajhi N."/>
            <person name="Minhas B.F."/>
            <person name="Madrigal G."/>
            <person name="Bilyk K.T."/>
            <person name="Yoon V."/>
            <person name="Hune M."/>
            <person name="Gregory S."/>
            <person name="Cheng C.H.C."/>
            <person name="Catchen J.M."/>
        </authorList>
    </citation>
    <scope>NUCLEOTIDE SEQUENCE [LARGE SCALE GENOMIC DNA]</scope>
    <source>
        <strain evidence="17">JC2023a</strain>
    </source>
</reference>
<organism evidence="17 18">
    <name type="scientific">Champsocephalus esox</name>
    <name type="common">pike icefish</name>
    <dbReference type="NCBI Taxonomy" id="159716"/>
    <lineage>
        <taxon>Eukaryota</taxon>
        <taxon>Metazoa</taxon>
        <taxon>Chordata</taxon>
        <taxon>Craniata</taxon>
        <taxon>Vertebrata</taxon>
        <taxon>Euteleostomi</taxon>
        <taxon>Actinopterygii</taxon>
        <taxon>Neopterygii</taxon>
        <taxon>Teleostei</taxon>
        <taxon>Neoteleostei</taxon>
        <taxon>Acanthomorphata</taxon>
        <taxon>Eupercaria</taxon>
        <taxon>Perciformes</taxon>
        <taxon>Notothenioidei</taxon>
        <taxon>Channichthyidae</taxon>
        <taxon>Champsocephalus</taxon>
    </lineage>
</organism>
<feature type="coiled-coil region" evidence="12">
    <location>
        <begin position="555"/>
        <end position="631"/>
    </location>
</feature>
<dbReference type="SMART" id="SM01391">
    <property type="entry name" value="Filament"/>
    <property type="match status" value="1"/>
</dbReference>